<comment type="similarity">
    <text evidence="1">Belongs to the RutC family.</text>
</comment>
<organism evidence="2 3">
    <name type="scientific">Candidatus Brocadia carolinensis</name>
    <dbReference type="NCBI Taxonomy" id="1004156"/>
    <lineage>
        <taxon>Bacteria</taxon>
        <taxon>Pseudomonadati</taxon>
        <taxon>Planctomycetota</taxon>
        <taxon>Candidatus Brocadiia</taxon>
        <taxon>Candidatus Brocadiales</taxon>
        <taxon>Candidatus Brocadiaceae</taxon>
        <taxon>Candidatus Brocadia</taxon>
    </lineage>
</organism>
<dbReference type="AlphaFoldDB" id="A0A1V4AXR6"/>
<dbReference type="CDD" id="cd00448">
    <property type="entry name" value="YjgF_YER057c_UK114_family"/>
    <property type="match status" value="1"/>
</dbReference>
<accession>A0A1V4AXR6</accession>
<gene>
    <name evidence="2" type="ORF">AYP45_01315</name>
</gene>
<dbReference type="InterPro" id="IPR035959">
    <property type="entry name" value="RutC-like_sf"/>
</dbReference>
<dbReference type="InterPro" id="IPR006175">
    <property type="entry name" value="YjgF/YER057c/UK114"/>
</dbReference>
<dbReference type="SUPFAM" id="SSF55298">
    <property type="entry name" value="YjgF-like"/>
    <property type="match status" value="1"/>
</dbReference>
<evidence type="ECO:0000313" key="3">
    <source>
        <dbReference type="Proteomes" id="UP000189681"/>
    </source>
</evidence>
<dbReference type="PANTHER" id="PTHR11803:SF39">
    <property type="entry name" value="2-IMINOBUTANOATE_2-IMINOPROPANOATE DEAMINASE"/>
    <property type="match status" value="1"/>
</dbReference>
<protein>
    <submittedName>
        <fullName evidence="2">Reactive intermediate/imine deaminase</fullName>
    </submittedName>
</protein>
<proteinExistence type="inferred from homology"/>
<dbReference type="GO" id="GO:0019239">
    <property type="term" value="F:deaminase activity"/>
    <property type="evidence" value="ECO:0007669"/>
    <property type="project" value="TreeGrafter"/>
</dbReference>
<dbReference type="PROSITE" id="PS01094">
    <property type="entry name" value="UPF0076"/>
    <property type="match status" value="1"/>
</dbReference>
<evidence type="ECO:0000313" key="2">
    <source>
        <dbReference type="EMBL" id="OOP57799.1"/>
    </source>
</evidence>
<dbReference type="GO" id="GO:0005829">
    <property type="term" value="C:cytosol"/>
    <property type="evidence" value="ECO:0007669"/>
    <property type="project" value="TreeGrafter"/>
</dbReference>
<dbReference type="EMBL" id="AYTS01000013">
    <property type="protein sequence ID" value="OOP57799.1"/>
    <property type="molecule type" value="Genomic_DNA"/>
</dbReference>
<dbReference type="PANTHER" id="PTHR11803">
    <property type="entry name" value="2-IMINOBUTANOATE/2-IMINOPROPANOATE DEAMINASE RIDA"/>
    <property type="match status" value="1"/>
</dbReference>
<dbReference type="STRING" id="1004156.AYP45_01315"/>
<evidence type="ECO:0000256" key="1">
    <source>
        <dbReference type="ARBA" id="ARBA00010552"/>
    </source>
</evidence>
<dbReference type="Gene3D" id="3.30.1330.40">
    <property type="entry name" value="RutC-like"/>
    <property type="match status" value="1"/>
</dbReference>
<dbReference type="InterPro" id="IPR019897">
    <property type="entry name" value="RidA_CS"/>
</dbReference>
<reference evidence="2 3" key="1">
    <citation type="journal article" date="2017" name="Water Res.">
        <title>Discovery and metagenomic analysis of an anammox bacterial enrichment related to Candidatus "Brocadia caroliniensis" in a full-scale glycerol-fed nitritation-denitritation separate centrate treatment process.</title>
        <authorList>
            <person name="Park H."/>
            <person name="Brotto A.C."/>
            <person name="van Loosdrecht M.C."/>
            <person name="Chandran K."/>
        </authorList>
    </citation>
    <scope>NUCLEOTIDE SEQUENCE [LARGE SCALE GENOMIC DNA]</scope>
    <source>
        <strain evidence="2">26THWARD</strain>
    </source>
</reference>
<dbReference type="FunFam" id="3.30.1330.40:FF:000001">
    <property type="entry name" value="L-PSP family endoribonuclease"/>
    <property type="match status" value="1"/>
</dbReference>
<dbReference type="Proteomes" id="UP000189681">
    <property type="component" value="Unassembled WGS sequence"/>
</dbReference>
<sequence length="127" mass="13655">MEKAVIATNTAPAAIGPYSQAIRMGNMVFLSGQIPLHPATGEIVQGDIKVQTRQVLENLKCILEAAGSSLDKVVKTTIFMKDLNDYAAVNDVYREYFPHKPPARAAVQAAKLPRDAGVEIEAIAFSG</sequence>
<dbReference type="Pfam" id="PF01042">
    <property type="entry name" value="Ribonuc_L-PSP"/>
    <property type="match status" value="1"/>
</dbReference>
<dbReference type="NCBIfam" id="TIGR00004">
    <property type="entry name" value="Rid family detoxifying hydrolase"/>
    <property type="match status" value="1"/>
</dbReference>
<name>A0A1V4AXR6_9BACT</name>
<dbReference type="InterPro" id="IPR006056">
    <property type="entry name" value="RidA"/>
</dbReference>
<comment type="caution">
    <text evidence="2">The sequence shown here is derived from an EMBL/GenBank/DDBJ whole genome shotgun (WGS) entry which is preliminary data.</text>
</comment>